<dbReference type="Proteomes" id="UP001152888">
    <property type="component" value="Unassembled WGS sequence"/>
</dbReference>
<dbReference type="AlphaFoldDB" id="A0A9P0P9Q6"/>
<evidence type="ECO:0000313" key="2">
    <source>
        <dbReference type="EMBL" id="CAH1971112.1"/>
    </source>
</evidence>
<accession>A0A9P0P9Q6</accession>
<sequence length="128" mass="14376">MVSSKVMVAALMVLLVTVQLMETEAVDCSAMRHRHNLYATKIISMFNGYPGSVRHQFFKGWSRIAVPITYSHTPCYSTLNSISRSWPVIIQITKLYQKTFFTSHSSRALQCPFAAKNVANSTTLGSIR</sequence>
<gene>
    <name evidence="2" type="ORF">ACAOBT_LOCUS9281</name>
</gene>
<feature type="signal peptide" evidence="1">
    <location>
        <begin position="1"/>
        <end position="25"/>
    </location>
</feature>
<name>A0A9P0P9Q6_ACAOB</name>
<evidence type="ECO:0000256" key="1">
    <source>
        <dbReference type="SAM" id="SignalP"/>
    </source>
</evidence>
<evidence type="ECO:0000313" key="3">
    <source>
        <dbReference type="Proteomes" id="UP001152888"/>
    </source>
</evidence>
<proteinExistence type="predicted"/>
<feature type="chain" id="PRO_5040268631" evidence="1">
    <location>
        <begin position="26"/>
        <end position="128"/>
    </location>
</feature>
<reference evidence="2" key="1">
    <citation type="submission" date="2022-03" db="EMBL/GenBank/DDBJ databases">
        <authorList>
            <person name="Sayadi A."/>
        </authorList>
    </citation>
    <scope>NUCLEOTIDE SEQUENCE</scope>
</reference>
<protein>
    <submittedName>
        <fullName evidence="2">Uncharacterized protein</fullName>
    </submittedName>
</protein>
<organism evidence="2 3">
    <name type="scientific">Acanthoscelides obtectus</name>
    <name type="common">Bean weevil</name>
    <name type="synonym">Bruchus obtectus</name>
    <dbReference type="NCBI Taxonomy" id="200917"/>
    <lineage>
        <taxon>Eukaryota</taxon>
        <taxon>Metazoa</taxon>
        <taxon>Ecdysozoa</taxon>
        <taxon>Arthropoda</taxon>
        <taxon>Hexapoda</taxon>
        <taxon>Insecta</taxon>
        <taxon>Pterygota</taxon>
        <taxon>Neoptera</taxon>
        <taxon>Endopterygota</taxon>
        <taxon>Coleoptera</taxon>
        <taxon>Polyphaga</taxon>
        <taxon>Cucujiformia</taxon>
        <taxon>Chrysomeloidea</taxon>
        <taxon>Chrysomelidae</taxon>
        <taxon>Bruchinae</taxon>
        <taxon>Bruchini</taxon>
        <taxon>Acanthoscelides</taxon>
    </lineage>
</organism>
<comment type="caution">
    <text evidence="2">The sequence shown here is derived from an EMBL/GenBank/DDBJ whole genome shotgun (WGS) entry which is preliminary data.</text>
</comment>
<dbReference type="EMBL" id="CAKOFQ010006782">
    <property type="protein sequence ID" value="CAH1971112.1"/>
    <property type="molecule type" value="Genomic_DNA"/>
</dbReference>
<keyword evidence="3" id="KW-1185">Reference proteome</keyword>
<keyword evidence="1" id="KW-0732">Signal</keyword>